<keyword evidence="1 2" id="KW-0238">DNA-binding</keyword>
<organism evidence="4 5">
    <name type="scientific">Nesterenkonia aerolata</name>
    <dbReference type="NCBI Taxonomy" id="3074079"/>
    <lineage>
        <taxon>Bacteria</taxon>
        <taxon>Bacillati</taxon>
        <taxon>Actinomycetota</taxon>
        <taxon>Actinomycetes</taxon>
        <taxon>Micrococcales</taxon>
        <taxon>Micrococcaceae</taxon>
        <taxon>Nesterenkonia</taxon>
    </lineage>
</organism>
<dbReference type="SUPFAM" id="SSF48498">
    <property type="entry name" value="Tetracyclin repressor-like, C-terminal domain"/>
    <property type="match status" value="1"/>
</dbReference>
<dbReference type="PROSITE" id="PS50977">
    <property type="entry name" value="HTH_TETR_2"/>
    <property type="match status" value="1"/>
</dbReference>
<dbReference type="InterPro" id="IPR036271">
    <property type="entry name" value="Tet_transcr_reg_TetR-rel_C_sf"/>
</dbReference>
<dbReference type="PANTHER" id="PTHR30055">
    <property type="entry name" value="HTH-TYPE TRANSCRIPTIONAL REGULATOR RUTR"/>
    <property type="match status" value="1"/>
</dbReference>
<dbReference type="InterPro" id="IPR009057">
    <property type="entry name" value="Homeodomain-like_sf"/>
</dbReference>
<dbReference type="PROSITE" id="PS01081">
    <property type="entry name" value="HTH_TETR_1"/>
    <property type="match status" value="1"/>
</dbReference>
<evidence type="ECO:0000313" key="4">
    <source>
        <dbReference type="EMBL" id="MDR8018391.1"/>
    </source>
</evidence>
<name>A0ABU2DPH0_9MICC</name>
<proteinExistence type="predicted"/>
<dbReference type="InterPro" id="IPR023772">
    <property type="entry name" value="DNA-bd_HTH_TetR-type_CS"/>
</dbReference>
<sequence length="216" mass="23273">MRFPRVLPDELPLGPIAGAALRCFAINGYHGTTIRQIAAEAGLSVAGVYHHFGSKQAILVSLCEVAMQELIRASEEAVAAAGADILDRFDALVECLVEFHADFSAVAFVTFSEIRSLEGAAQENHLASRRREQEIITGLVEEGVGAGVFTTDQPRHVARAISSICIGISQWYRPHQGIGLDRLTEIHVDICRSTAGIVDVSRRHETAASEGDTALI</sequence>
<evidence type="ECO:0000313" key="5">
    <source>
        <dbReference type="Proteomes" id="UP001251870"/>
    </source>
</evidence>
<dbReference type="InterPro" id="IPR050109">
    <property type="entry name" value="HTH-type_TetR-like_transc_reg"/>
</dbReference>
<evidence type="ECO:0000259" key="3">
    <source>
        <dbReference type="PROSITE" id="PS50977"/>
    </source>
</evidence>
<accession>A0ABU2DPH0</accession>
<dbReference type="Pfam" id="PF00440">
    <property type="entry name" value="TetR_N"/>
    <property type="match status" value="1"/>
</dbReference>
<evidence type="ECO:0000256" key="2">
    <source>
        <dbReference type="PROSITE-ProRule" id="PRU00335"/>
    </source>
</evidence>
<evidence type="ECO:0000256" key="1">
    <source>
        <dbReference type="ARBA" id="ARBA00023125"/>
    </source>
</evidence>
<dbReference type="PRINTS" id="PR00455">
    <property type="entry name" value="HTHTETR"/>
</dbReference>
<keyword evidence="5" id="KW-1185">Reference proteome</keyword>
<comment type="caution">
    <text evidence="4">The sequence shown here is derived from an EMBL/GenBank/DDBJ whole genome shotgun (WGS) entry which is preliminary data.</text>
</comment>
<dbReference type="Gene3D" id="1.10.357.10">
    <property type="entry name" value="Tetracycline Repressor, domain 2"/>
    <property type="match status" value="1"/>
</dbReference>
<dbReference type="EMBL" id="JAVKGR010000001">
    <property type="protein sequence ID" value="MDR8018391.1"/>
    <property type="molecule type" value="Genomic_DNA"/>
</dbReference>
<dbReference type="SUPFAM" id="SSF46689">
    <property type="entry name" value="Homeodomain-like"/>
    <property type="match status" value="1"/>
</dbReference>
<dbReference type="InterPro" id="IPR001647">
    <property type="entry name" value="HTH_TetR"/>
</dbReference>
<dbReference type="Proteomes" id="UP001251870">
    <property type="component" value="Unassembled WGS sequence"/>
</dbReference>
<protein>
    <submittedName>
        <fullName evidence="4">TetR/AcrR family transcriptional regulator</fullName>
    </submittedName>
</protein>
<dbReference type="RefSeq" id="WP_310547365.1">
    <property type="nucleotide sequence ID" value="NZ_JAVKGR010000001.1"/>
</dbReference>
<feature type="DNA-binding region" description="H-T-H motif" evidence="2">
    <location>
        <begin position="33"/>
        <end position="52"/>
    </location>
</feature>
<gene>
    <name evidence="4" type="ORF">RIL96_02255</name>
</gene>
<dbReference type="PANTHER" id="PTHR30055:SF237">
    <property type="entry name" value="TRANSCRIPTIONAL REPRESSOR MCE3R"/>
    <property type="match status" value="1"/>
</dbReference>
<feature type="domain" description="HTH tetR-type" evidence="3">
    <location>
        <begin position="10"/>
        <end position="70"/>
    </location>
</feature>
<reference evidence="4 5" key="1">
    <citation type="submission" date="2023-09" db="EMBL/GenBank/DDBJ databases">
        <title>Description of three actinobacteria isolated from air of manufacturing shop in a pharmaceutical factory.</title>
        <authorList>
            <person name="Zhang D.-F."/>
        </authorList>
    </citation>
    <scope>NUCLEOTIDE SEQUENCE [LARGE SCALE GENOMIC DNA]</scope>
    <source>
        <strain evidence="4 5">LY-0111</strain>
    </source>
</reference>
<dbReference type="Pfam" id="PF17932">
    <property type="entry name" value="TetR_C_24"/>
    <property type="match status" value="1"/>
</dbReference>
<dbReference type="InterPro" id="IPR041490">
    <property type="entry name" value="KstR2_TetR_C"/>
</dbReference>